<reference evidence="2" key="2">
    <citation type="submission" date="2018-05" db="EMBL/GenBank/DDBJ databases">
        <title>OgluRS3 (Oryza glumaepatula Reference Sequence Version 3).</title>
        <authorList>
            <person name="Zhang J."/>
            <person name="Kudrna D."/>
            <person name="Lee S."/>
            <person name="Talag J."/>
            <person name="Welchert J."/>
            <person name="Wing R.A."/>
        </authorList>
    </citation>
    <scope>NUCLEOTIDE SEQUENCE [LARGE SCALE GENOMIC DNA]</scope>
</reference>
<dbReference type="EnsemblPlants" id="OGLUM02G14490.1">
    <property type="protein sequence ID" value="OGLUM02G14490.1"/>
    <property type="gene ID" value="OGLUM02G14490"/>
</dbReference>
<organism evidence="2">
    <name type="scientific">Oryza glumipatula</name>
    <dbReference type="NCBI Taxonomy" id="40148"/>
    <lineage>
        <taxon>Eukaryota</taxon>
        <taxon>Viridiplantae</taxon>
        <taxon>Streptophyta</taxon>
        <taxon>Embryophyta</taxon>
        <taxon>Tracheophyta</taxon>
        <taxon>Spermatophyta</taxon>
        <taxon>Magnoliopsida</taxon>
        <taxon>Liliopsida</taxon>
        <taxon>Poales</taxon>
        <taxon>Poaceae</taxon>
        <taxon>BOP clade</taxon>
        <taxon>Oryzoideae</taxon>
        <taxon>Oryzeae</taxon>
        <taxon>Oryzinae</taxon>
        <taxon>Oryza</taxon>
    </lineage>
</organism>
<sequence length="73" mass="7478">MEAASWPPGGRRSGLGDGVSCAAGTHLSLAIFLRHHCPSSSDDELDGGGARASQGQSFLTPLAFAPHSRQMAS</sequence>
<dbReference type="Proteomes" id="UP000026961">
    <property type="component" value="Chromosome 2"/>
</dbReference>
<evidence type="ECO:0000256" key="1">
    <source>
        <dbReference type="SAM" id="MobiDB-lite"/>
    </source>
</evidence>
<protein>
    <submittedName>
        <fullName evidence="2">Uncharacterized protein</fullName>
    </submittedName>
</protein>
<feature type="region of interest" description="Disordered" evidence="1">
    <location>
        <begin position="39"/>
        <end position="73"/>
    </location>
</feature>
<proteinExistence type="predicted"/>
<dbReference type="AlphaFoldDB" id="A0A0D9YRC9"/>
<name>A0A0D9YRC9_9ORYZ</name>
<evidence type="ECO:0000313" key="3">
    <source>
        <dbReference type="Proteomes" id="UP000026961"/>
    </source>
</evidence>
<evidence type="ECO:0000313" key="2">
    <source>
        <dbReference type="EnsemblPlants" id="OGLUM02G14490.1"/>
    </source>
</evidence>
<dbReference type="HOGENOM" id="CLU_2692182_0_0_1"/>
<reference evidence="2" key="1">
    <citation type="submission" date="2015-04" db="UniProtKB">
        <authorList>
            <consortium name="EnsemblPlants"/>
        </authorList>
    </citation>
    <scope>IDENTIFICATION</scope>
</reference>
<dbReference type="Gramene" id="OGLUM02G14490.1">
    <property type="protein sequence ID" value="OGLUM02G14490.1"/>
    <property type="gene ID" value="OGLUM02G14490"/>
</dbReference>
<keyword evidence="3" id="KW-1185">Reference proteome</keyword>
<accession>A0A0D9YRC9</accession>